<dbReference type="Proteomes" id="UP000278673">
    <property type="component" value="Unassembled WGS sequence"/>
</dbReference>
<evidence type="ECO:0000313" key="5">
    <source>
        <dbReference type="Proteomes" id="UP000278673"/>
    </source>
</evidence>
<keyword evidence="1 4" id="KW-0808">Transferase</keyword>
<evidence type="ECO:0000313" key="4">
    <source>
        <dbReference type="EMBL" id="RMI43863.1"/>
    </source>
</evidence>
<accession>A0A3M2M4W1</accession>
<dbReference type="InterPro" id="IPR050832">
    <property type="entry name" value="Bact_Acetyltransf"/>
</dbReference>
<dbReference type="SUPFAM" id="SSF55729">
    <property type="entry name" value="Acyl-CoA N-acyltransferases (Nat)"/>
    <property type="match status" value="1"/>
</dbReference>
<organism evidence="4 5">
    <name type="scientific">Streptomyces triticirhizae</name>
    <dbReference type="NCBI Taxonomy" id="2483353"/>
    <lineage>
        <taxon>Bacteria</taxon>
        <taxon>Bacillati</taxon>
        <taxon>Actinomycetota</taxon>
        <taxon>Actinomycetes</taxon>
        <taxon>Kitasatosporales</taxon>
        <taxon>Streptomycetaceae</taxon>
        <taxon>Streptomyces</taxon>
    </lineage>
</organism>
<name>A0A3M2M4W1_9ACTN</name>
<evidence type="ECO:0000259" key="3">
    <source>
        <dbReference type="PROSITE" id="PS51186"/>
    </source>
</evidence>
<evidence type="ECO:0000256" key="2">
    <source>
        <dbReference type="ARBA" id="ARBA00023315"/>
    </source>
</evidence>
<dbReference type="Gene3D" id="3.40.630.30">
    <property type="match status" value="1"/>
</dbReference>
<keyword evidence="5" id="KW-1185">Reference proteome</keyword>
<gene>
    <name evidence="4" type="ORF">EBN88_06290</name>
</gene>
<dbReference type="PANTHER" id="PTHR43877">
    <property type="entry name" value="AMINOALKYLPHOSPHONATE N-ACETYLTRANSFERASE-RELATED-RELATED"/>
    <property type="match status" value="1"/>
</dbReference>
<dbReference type="RefSeq" id="WP_122182806.1">
    <property type="nucleotide sequence ID" value="NZ_RFFJ01000020.1"/>
</dbReference>
<comment type="caution">
    <text evidence="4">The sequence shown here is derived from an EMBL/GenBank/DDBJ whole genome shotgun (WGS) entry which is preliminary data.</text>
</comment>
<dbReference type="CDD" id="cd04301">
    <property type="entry name" value="NAT_SF"/>
    <property type="match status" value="1"/>
</dbReference>
<dbReference type="GO" id="GO:0016747">
    <property type="term" value="F:acyltransferase activity, transferring groups other than amino-acyl groups"/>
    <property type="evidence" value="ECO:0007669"/>
    <property type="project" value="InterPro"/>
</dbReference>
<dbReference type="InterPro" id="IPR016181">
    <property type="entry name" value="Acyl_CoA_acyltransferase"/>
</dbReference>
<protein>
    <submittedName>
        <fullName evidence="4">GNAT family N-acetyltransferase</fullName>
    </submittedName>
</protein>
<dbReference type="Pfam" id="PF00583">
    <property type="entry name" value="Acetyltransf_1"/>
    <property type="match status" value="1"/>
</dbReference>
<sequence length="171" mass="18398">MKIRPGGPEDLPLVLGMLDGAVAWLVARGHTGQWGTEPWSARPKARAKVERILTEGAPWIAEIDGEPAGTLTLTTGPGPEIPPADEPERYVHLLVTDRRFAGRGVGAALLAHAVEETRRVGVDLLRVDCYAGNEGRLVAYYTGQGFTPTEPFSVGDWHGQVLARRVLQGDG</sequence>
<proteinExistence type="predicted"/>
<reference evidence="4 5" key="1">
    <citation type="submission" date="2018-10" db="EMBL/GenBank/DDBJ databases">
        <title>Isolation, diversity and antifungal activity of actinobacteria from wheat.</title>
        <authorList>
            <person name="Han C."/>
        </authorList>
    </citation>
    <scope>NUCLEOTIDE SEQUENCE [LARGE SCALE GENOMIC DNA]</scope>
    <source>
        <strain evidence="4 5">NEAU-YY642</strain>
    </source>
</reference>
<dbReference type="AlphaFoldDB" id="A0A3M2M4W1"/>
<dbReference type="PROSITE" id="PS51186">
    <property type="entry name" value="GNAT"/>
    <property type="match status" value="1"/>
</dbReference>
<feature type="domain" description="N-acetyltransferase" evidence="3">
    <location>
        <begin position="1"/>
        <end position="168"/>
    </location>
</feature>
<evidence type="ECO:0000256" key="1">
    <source>
        <dbReference type="ARBA" id="ARBA00022679"/>
    </source>
</evidence>
<dbReference type="InterPro" id="IPR000182">
    <property type="entry name" value="GNAT_dom"/>
</dbReference>
<dbReference type="EMBL" id="RFFJ01000020">
    <property type="protein sequence ID" value="RMI43863.1"/>
    <property type="molecule type" value="Genomic_DNA"/>
</dbReference>
<dbReference type="PANTHER" id="PTHR43877:SF2">
    <property type="entry name" value="AMINOALKYLPHOSPHONATE N-ACETYLTRANSFERASE-RELATED"/>
    <property type="match status" value="1"/>
</dbReference>
<keyword evidence="2" id="KW-0012">Acyltransferase</keyword>